<accession>A0A0K9YZI1</accession>
<evidence type="ECO:0000313" key="6">
    <source>
        <dbReference type="Proteomes" id="UP000036834"/>
    </source>
</evidence>
<dbReference type="PANTHER" id="PTHR48081">
    <property type="entry name" value="AB HYDROLASE SUPERFAMILY PROTEIN C4A8.06C"/>
    <property type="match status" value="1"/>
</dbReference>
<keyword evidence="7" id="KW-1185">Reference proteome</keyword>
<dbReference type="InterPro" id="IPR050300">
    <property type="entry name" value="GDXG_lipolytic_enzyme"/>
</dbReference>
<dbReference type="OrthoDB" id="9815425at2"/>
<evidence type="ECO:0000313" key="7">
    <source>
        <dbReference type="Proteomes" id="UP000319578"/>
    </source>
</evidence>
<evidence type="ECO:0000256" key="1">
    <source>
        <dbReference type="ARBA" id="ARBA00010515"/>
    </source>
</evidence>
<keyword evidence="2" id="KW-0378">Hydrolase</keyword>
<dbReference type="PROSITE" id="PS01173">
    <property type="entry name" value="LIPASE_GDXG_HIS"/>
    <property type="match status" value="1"/>
</dbReference>
<evidence type="ECO:0000259" key="3">
    <source>
        <dbReference type="Pfam" id="PF07859"/>
    </source>
</evidence>
<dbReference type="InterPro" id="IPR013094">
    <property type="entry name" value="AB_hydrolase_3"/>
</dbReference>
<evidence type="ECO:0000313" key="5">
    <source>
        <dbReference type="EMBL" id="KNB74114.1"/>
    </source>
</evidence>
<dbReference type="InterPro" id="IPR029058">
    <property type="entry name" value="AB_hydrolase_fold"/>
</dbReference>
<sequence length="314" mass="33928">MGVHPQVQAVLSRLAELNFPSIETAPLSEIREAFSYSRTQMKEVIAPVASIEDRTLVSPDTEIPIRIYTPEGPGPHPVLVFFHGGGFVLGDLDTTHNICRYLAWSANCVVVSVDYRLAPEHKFPAAMEDAYFATKWVAENAASFGGDATRIAVGGESAGGNLAAVVSLLARDGGGPAIIYQLLIYPAVYFGLDSQSCIECGNKYNLTVDEMVWFRDHYLNGPDDEKNPLVAPLLASDLSGLPPALVVTAEFDPIRDDGEAYAARLVEHGVKATAIRYEGMVHTFLNFSGEVDQSKTALDEIAAGLRNAFLPGEK</sequence>
<feature type="domain" description="Alpha/beta hydrolase fold-3" evidence="3">
    <location>
        <begin position="79"/>
        <end position="285"/>
    </location>
</feature>
<dbReference type="InterPro" id="IPR019826">
    <property type="entry name" value="Carboxylesterase_B_AS"/>
</dbReference>
<proteinExistence type="inferred from homology"/>
<dbReference type="STRING" id="54915.ADS79_04240"/>
<comment type="similarity">
    <text evidence="1">Belongs to the 'GDXG' lipolytic enzyme family.</text>
</comment>
<dbReference type="EMBL" id="BJON01000008">
    <property type="protein sequence ID" value="GED68462.1"/>
    <property type="molecule type" value="Genomic_DNA"/>
</dbReference>
<gene>
    <name evidence="5" type="ORF">ADS79_04240</name>
    <name evidence="4" type="ORF">BRE01_21640</name>
</gene>
<dbReference type="Gene3D" id="3.40.50.1820">
    <property type="entry name" value="alpha/beta hydrolase"/>
    <property type="match status" value="1"/>
</dbReference>
<dbReference type="InterPro" id="IPR002168">
    <property type="entry name" value="Lipase_GDXG_HIS_AS"/>
</dbReference>
<dbReference type="AlphaFoldDB" id="A0A0K9YZI1"/>
<reference evidence="5" key="2">
    <citation type="submission" date="2015-07" db="EMBL/GenBank/DDBJ databases">
        <title>MeaNS - Measles Nucleotide Surveillance Program.</title>
        <authorList>
            <person name="Tran T."/>
            <person name="Druce J."/>
        </authorList>
    </citation>
    <scope>NUCLEOTIDE SEQUENCE</scope>
    <source>
        <strain evidence="5">DSM 9887</strain>
    </source>
</reference>
<dbReference type="SUPFAM" id="SSF53474">
    <property type="entry name" value="alpha/beta-Hydrolases"/>
    <property type="match status" value="1"/>
</dbReference>
<dbReference type="PROSITE" id="PS00122">
    <property type="entry name" value="CARBOXYLESTERASE_B_1"/>
    <property type="match status" value="1"/>
</dbReference>
<dbReference type="FunFam" id="3.40.50.1820:FF:000089">
    <property type="entry name" value="Alpha/beta hydrolase"/>
    <property type="match status" value="1"/>
</dbReference>
<dbReference type="RefSeq" id="WP_049738128.1">
    <property type="nucleotide sequence ID" value="NZ_BJON01000008.1"/>
</dbReference>
<dbReference type="PATRIC" id="fig|54915.3.peg.6232"/>
<evidence type="ECO:0000256" key="2">
    <source>
        <dbReference type="ARBA" id="ARBA00022801"/>
    </source>
</evidence>
<reference evidence="4 7" key="3">
    <citation type="submission" date="2019-06" db="EMBL/GenBank/DDBJ databases">
        <title>Whole genome shotgun sequence of Brevibacillus reuszeri NBRC 15719.</title>
        <authorList>
            <person name="Hosoyama A."/>
            <person name="Uohara A."/>
            <person name="Ohji S."/>
            <person name="Ichikawa N."/>
        </authorList>
    </citation>
    <scope>NUCLEOTIDE SEQUENCE [LARGE SCALE GENOMIC DNA]</scope>
    <source>
        <strain evidence="4 7">NBRC 15719</strain>
    </source>
</reference>
<dbReference type="GO" id="GO:0016787">
    <property type="term" value="F:hydrolase activity"/>
    <property type="evidence" value="ECO:0007669"/>
    <property type="project" value="UniProtKB-KW"/>
</dbReference>
<name>A0A0K9YZI1_9BACL</name>
<dbReference type="Pfam" id="PF07859">
    <property type="entry name" value="Abhydrolase_3"/>
    <property type="match status" value="1"/>
</dbReference>
<protein>
    <submittedName>
        <fullName evidence="4">Acetylhydrolase</fullName>
    </submittedName>
</protein>
<comment type="caution">
    <text evidence="5">The sequence shown here is derived from an EMBL/GenBank/DDBJ whole genome shotgun (WGS) entry which is preliminary data.</text>
</comment>
<evidence type="ECO:0000313" key="4">
    <source>
        <dbReference type="EMBL" id="GED68462.1"/>
    </source>
</evidence>
<dbReference type="Proteomes" id="UP000036834">
    <property type="component" value="Unassembled WGS sequence"/>
</dbReference>
<dbReference type="PANTHER" id="PTHR48081:SF8">
    <property type="entry name" value="ALPHA_BETA HYDROLASE FOLD-3 DOMAIN-CONTAINING PROTEIN-RELATED"/>
    <property type="match status" value="1"/>
</dbReference>
<organism evidence="5 6">
    <name type="scientific">Brevibacillus reuszeri</name>
    <dbReference type="NCBI Taxonomy" id="54915"/>
    <lineage>
        <taxon>Bacteria</taxon>
        <taxon>Bacillati</taxon>
        <taxon>Bacillota</taxon>
        <taxon>Bacilli</taxon>
        <taxon>Bacillales</taxon>
        <taxon>Paenibacillaceae</taxon>
        <taxon>Brevibacillus</taxon>
    </lineage>
</organism>
<reference evidence="6" key="1">
    <citation type="submission" date="2015-07" db="EMBL/GenBank/DDBJ databases">
        <title>Genome sequencing project for genomic taxonomy and phylogenomics of Bacillus-like bacteria.</title>
        <authorList>
            <person name="Liu B."/>
            <person name="Wang J."/>
            <person name="Zhu Y."/>
            <person name="Liu G."/>
            <person name="Chen Q."/>
            <person name="Chen Z."/>
            <person name="Lan J."/>
            <person name="Che J."/>
            <person name="Ge C."/>
            <person name="Shi H."/>
            <person name="Pan Z."/>
            <person name="Liu X."/>
        </authorList>
    </citation>
    <scope>NUCLEOTIDE SEQUENCE [LARGE SCALE GENOMIC DNA]</scope>
    <source>
        <strain evidence="6">DSM 9887</strain>
    </source>
</reference>
<dbReference type="ESTHER" id="9bacl-a0a0k9yzi1">
    <property type="family name" value="Hormone-sensitive_lipase_like"/>
</dbReference>
<dbReference type="EMBL" id="LGIQ01000005">
    <property type="protein sequence ID" value="KNB74114.1"/>
    <property type="molecule type" value="Genomic_DNA"/>
</dbReference>
<dbReference type="Proteomes" id="UP000319578">
    <property type="component" value="Unassembled WGS sequence"/>
</dbReference>